<protein>
    <submittedName>
        <fullName evidence="1">Uncharacterized protein</fullName>
    </submittedName>
</protein>
<reference evidence="1 2" key="1">
    <citation type="journal article" date="2020" name="bioRxiv">
        <title>Sequence and annotation of 42 cannabis genomes reveals extensive copy number variation in cannabinoid synthesis and pathogen resistance genes.</title>
        <authorList>
            <person name="Mckernan K.J."/>
            <person name="Helbert Y."/>
            <person name="Kane L.T."/>
            <person name="Ebling H."/>
            <person name="Zhang L."/>
            <person name="Liu B."/>
            <person name="Eaton Z."/>
            <person name="Mclaughlin S."/>
            <person name="Kingan S."/>
            <person name="Baybayan P."/>
            <person name="Concepcion G."/>
            <person name="Jordan M."/>
            <person name="Riva A."/>
            <person name="Barbazuk W."/>
            <person name="Harkins T."/>
        </authorList>
    </citation>
    <scope>NUCLEOTIDE SEQUENCE [LARGE SCALE GENOMIC DNA]</scope>
    <source>
        <strain evidence="2">cv. Jamaican Lion 4</strain>
        <tissue evidence="1">Leaf</tissue>
    </source>
</reference>
<gene>
    <name evidence="1" type="ORF">G4B88_019403</name>
</gene>
<dbReference type="AlphaFoldDB" id="A0A7J6HY24"/>
<name>A0A7J6HY24_CANSA</name>
<evidence type="ECO:0000313" key="1">
    <source>
        <dbReference type="EMBL" id="KAF4400194.1"/>
    </source>
</evidence>
<accession>A0A7J6HY24</accession>
<dbReference type="Proteomes" id="UP000583929">
    <property type="component" value="Unassembled WGS sequence"/>
</dbReference>
<dbReference type="EMBL" id="JAATIQ010000019">
    <property type="protein sequence ID" value="KAF4400194.1"/>
    <property type="molecule type" value="Genomic_DNA"/>
</dbReference>
<proteinExistence type="predicted"/>
<comment type="caution">
    <text evidence="1">The sequence shown here is derived from an EMBL/GenBank/DDBJ whole genome shotgun (WGS) entry which is preliminary data.</text>
</comment>
<organism evidence="1 2">
    <name type="scientific">Cannabis sativa</name>
    <name type="common">Hemp</name>
    <name type="synonym">Marijuana</name>
    <dbReference type="NCBI Taxonomy" id="3483"/>
    <lineage>
        <taxon>Eukaryota</taxon>
        <taxon>Viridiplantae</taxon>
        <taxon>Streptophyta</taxon>
        <taxon>Embryophyta</taxon>
        <taxon>Tracheophyta</taxon>
        <taxon>Spermatophyta</taxon>
        <taxon>Magnoliopsida</taxon>
        <taxon>eudicotyledons</taxon>
        <taxon>Gunneridae</taxon>
        <taxon>Pentapetalae</taxon>
        <taxon>rosids</taxon>
        <taxon>fabids</taxon>
        <taxon>Rosales</taxon>
        <taxon>Cannabaceae</taxon>
        <taxon>Cannabis</taxon>
    </lineage>
</organism>
<keyword evidence="2" id="KW-1185">Reference proteome</keyword>
<sequence length="143" mass="15833">MYLLPVPLVKLKSEERQALASVVHNLLCRSVTIALINSSNTSFRLSIIGLCLLLIHQLDALQPSRSNSKGKEKGNLNTISIIEKEFILYCQQTSLLSNIAILLKVPLLGPSASKAEPWCMTELAMADSSSYIFKGFEKYLPHT</sequence>
<evidence type="ECO:0000313" key="2">
    <source>
        <dbReference type="Proteomes" id="UP000583929"/>
    </source>
</evidence>